<comment type="caution">
    <text evidence="7">The sequence shown here is derived from an EMBL/GenBank/DDBJ whole genome shotgun (WGS) entry which is preliminary data.</text>
</comment>
<dbReference type="InterPro" id="IPR028565">
    <property type="entry name" value="MHD"/>
</dbReference>
<dbReference type="InterPro" id="IPR001392">
    <property type="entry name" value="Clathrin_mu"/>
</dbReference>
<dbReference type="InterPro" id="IPR050431">
    <property type="entry name" value="Adaptor_comp_med_subunit"/>
</dbReference>
<evidence type="ECO:0000313" key="8">
    <source>
        <dbReference type="Proteomes" id="UP000660262"/>
    </source>
</evidence>
<dbReference type="PRINTS" id="PR00314">
    <property type="entry name" value="CLATHRINADPT"/>
</dbReference>
<feature type="domain" description="MHD" evidence="6">
    <location>
        <begin position="1"/>
        <end position="229"/>
    </location>
</feature>
<keyword evidence="2" id="KW-0813">Transport</keyword>
<dbReference type="AlphaFoldDB" id="A0A830HFW5"/>
<dbReference type="GO" id="GO:0016192">
    <property type="term" value="P:vesicle-mediated transport"/>
    <property type="evidence" value="ECO:0007669"/>
    <property type="project" value="InterPro"/>
</dbReference>
<dbReference type="GO" id="GO:0030131">
    <property type="term" value="C:clathrin adaptor complex"/>
    <property type="evidence" value="ECO:0007669"/>
    <property type="project" value="InterPro"/>
</dbReference>
<keyword evidence="4" id="KW-0472">Membrane</keyword>
<dbReference type="PROSITE" id="PS51072">
    <property type="entry name" value="MHD"/>
    <property type="match status" value="1"/>
</dbReference>
<evidence type="ECO:0000256" key="4">
    <source>
        <dbReference type="ARBA" id="ARBA00023136"/>
    </source>
</evidence>
<keyword evidence="8" id="KW-1185">Reference proteome</keyword>
<protein>
    <recommendedName>
        <fullName evidence="6">MHD domain-containing protein</fullName>
    </recommendedName>
</protein>
<dbReference type="GO" id="GO:0006886">
    <property type="term" value="P:intracellular protein transport"/>
    <property type="evidence" value="ECO:0007669"/>
    <property type="project" value="InterPro"/>
</dbReference>
<sequence>MFFTSTLRECFMRAEPASRSMEGAAGGGGGGGNSRQVDIDDIVFHQCVNLANFDSERAISLVPPDGEFELMRYRISDGIKLPFKVLPSIRELGRTRLEANVRIRSVYSDKLFAIVLKVKIPVPPTTARATINVTSGKAKYDAGQNALIWKVKRYPGQQEVSLDAEVEMVASTKENSKKWAKPPISLDFQVPMFTASGLRVRYLKVLEKSGYNVHRWVRYLCKSGSYDVRVGDNSGSASDSGRYDEQGPERAPGM</sequence>
<evidence type="ECO:0000256" key="2">
    <source>
        <dbReference type="ARBA" id="ARBA00022448"/>
    </source>
</evidence>
<evidence type="ECO:0000256" key="1">
    <source>
        <dbReference type="ARBA" id="ARBA00004308"/>
    </source>
</evidence>
<organism evidence="7 8">
    <name type="scientific">Pycnococcus provasolii</name>
    <dbReference type="NCBI Taxonomy" id="41880"/>
    <lineage>
        <taxon>Eukaryota</taxon>
        <taxon>Viridiplantae</taxon>
        <taxon>Chlorophyta</taxon>
        <taxon>Pseudoscourfieldiophyceae</taxon>
        <taxon>Pseudoscourfieldiales</taxon>
        <taxon>Pycnococcaceae</taxon>
        <taxon>Pycnococcus</taxon>
    </lineage>
</organism>
<evidence type="ECO:0000256" key="5">
    <source>
        <dbReference type="SAM" id="MobiDB-lite"/>
    </source>
</evidence>
<name>A0A830HFW5_9CHLO</name>
<dbReference type="EMBL" id="BNJQ01000010">
    <property type="protein sequence ID" value="GHP05403.1"/>
    <property type="molecule type" value="Genomic_DNA"/>
</dbReference>
<feature type="region of interest" description="Disordered" evidence="5">
    <location>
        <begin position="231"/>
        <end position="254"/>
    </location>
</feature>
<keyword evidence="3" id="KW-0653">Protein transport</keyword>
<dbReference type="Pfam" id="PF00928">
    <property type="entry name" value="Adap_comp_sub"/>
    <property type="match status" value="1"/>
</dbReference>
<evidence type="ECO:0000259" key="6">
    <source>
        <dbReference type="PROSITE" id="PS51072"/>
    </source>
</evidence>
<reference evidence="7" key="1">
    <citation type="submission" date="2020-10" db="EMBL/GenBank/DDBJ databases">
        <title>Unveiling of a novel bifunctional photoreceptor, Dualchrome1, isolated from a cosmopolitan green alga.</title>
        <authorList>
            <person name="Suzuki S."/>
            <person name="Kawachi M."/>
        </authorList>
    </citation>
    <scope>NUCLEOTIDE SEQUENCE</scope>
    <source>
        <strain evidence="7">NIES 2893</strain>
    </source>
</reference>
<dbReference type="PANTHER" id="PTHR10529">
    <property type="entry name" value="AP COMPLEX SUBUNIT MU"/>
    <property type="match status" value="1"/>
</dbReference>
<proteinExistence type="predicted"/>
<accession>A0A830HFW5</accession>
<dbReference type="SUPFAM" id="SSF49447">
    <property type="entry name" value="Second domain of Mu2 adaptin subunit (ap50) of ap2 adaptor"/>
    <property type="match status" value="1"/>
</dbReference>
<dbReference type="Gene3D" id="2.60.40.1170">
    <property type="entry name" value="Mu homology domain, subdomain B"/>
    <property type="match status" value="2"/>
</dbReference>
<evidence type="ECO:0000313" key="7">
    <source>
        <dbReference type="EMBL" id="GHP05403.1"/>
    </source>
</evidence>
<comment type="subcellular location">
    <subcellularLocation>
        <location evidence="1">Endomembrane system</location>
    </subcellularLocation>
</comment>
<dbReference type="InterPro" id="IPR036168">
    <property type="entry name" value="AP2_Mu_C_sf"/>
</dbReference>
<evidence type="ECO:0000256" key="3">
    <source>
        <dbReference type="ARBA" id="ARBA00022927"/>
    </source>
</evidence>
<dbReference type="OrthoDB" id="10259133at2759"/>
<dbReference type="Proteomes" id="UP000660262">
    <property type="component" value="Unassembled WGS sequence"/>
</dbReference>
<gene>
    <name evidence="7" type="ORF">PPROV_000415400</name>
</gene>
<dbReference type="GO" id="GO:0012505">
    <property type="term" value="C:endomembrane system"/>
    <property type="evidence" value="ECO:0007669"/>
    <property type="project" value="UniProtKB-SubCell"/>
</dbReference>